<keyword evidence="3" id="KW-1185">Reference proteome</keyword>
<name>A0A840SP99_9RHOB</name>
<protein>
    <submittedName>
        <fullName evidence="2">Aminoglycoside phosphotransferase (APT) family kinase protein</fullName>
    </submittedName>
</protein>
<dbReference type="InterPro" id="IPR002575">
    <property type="entry name" value="Aminoglycoside_PTrfase"/>
</dbReference>
<feature type="domain" description="Aminoglycoside phosphotransferase" evidence="1">
    <location>
        <begin position="45"/>
        <end position="271"/>
    </location>
</feature>
<dbReference type="AlphaFoldDB" id="A0A840SP99"/>
<comment type="caution">
    <text evidence="2">The sequence shown here is derived from an EMBL/GenBank/DDBJ whole genome shotgun (WGS) entry which is preliminary data.</text>
</comment>
<organism evidence="2 3">
    <name type="scientific">Amaricoccus macauensis</name>
    <dbReference type="NCBI Taxonomy" id="57001"/>
    <lineage>
        <taxon>Bacteria</taxon>
        <taxon>Pseudomonadati</taxon>
        <taxon>Pseudomonadota</taxon>
        <taxon>Alphaproteobacteria</taxon>
        <taxon>Rhodobacterales</taxon>
        <taxon>Paracoccaceae</taxon>
        <taxon>Amaricoccus</taxon>
    </lineage>
</organism>
<sequence length="336" mass="35882">MTSFVGNAALEAWLGDALKAEAVSVEGAGKLSGGAIQESWGLDVRADGAALALVLRRDAEGTIEASRSREEEHELVSAAWRAGVAVPKPVGFCRDPAVAGRPFAVVERVAGVGYGPKIVRDVTLGGDRAALGRDLGRQLARIHAIEPDARLAGVLGPKPADPARAEVALMRARLDDMGIERPGLEWGLRWAEVNAPAPGEVVLSHQDFRTGNFLVDASGLTAILDWEFAGWSDPMADLGWFCARCWRFSRPDLEAGGISDRTPFYAGYAEASGRTIEPARVHWWEVMAHIRWAVIALQQGKRQASGAEALSLALTARIADPVELNLLRMTAPGAVA</sequence>
<dbReference type="CDD" id="cd05154">
    <property type="entry name" value="ACAD10_11_N-like"/>
    <property type="match status" value="1"/>
</dbReference>
<keyword evidence="2" id="KW-0418">Kinase</keyword>
<proteinExistence type="predicted"/>
<dbReference type="Gene3D" id="3.30.200.20">
    <property type="entry name" value="Phosphorylase Kinase, domain 1"/>
    <property type="match status" value="1"/>
</dbReference>
<dbReference type="Pfam" id="PF01636">
    <property type="entry name" value="APH"/>
    <property type="match status" value="1"/>
</dbReference>
<dbReference type="PANTHER" id="PTHR21310">
    <property type="entry name" value="AMINOGLYCOSIDE PHOSPHOTRANSFERASE-RELATED-RELATED"/>
    <property type="match status" value="1"/>
</dbReference>
<dbReference type="Gene3D" id="3.90.1200.10">
    <property type="match status" value="1"/>
</dbReference>
<reference evidence="2 3" key="1">
    <citation type="submission" date="2020-08" db="EMBL/GenBank/DDBJ databases">
        <title>Genomic Encyclopedia of Type Strains, Phase IV (KMG-IV): sequencing the most valuable type-strain genomes for metagenomic binning, comparative biology and taxonomic classification.</title>
        <authorList>
            <person name="Goeker M."/>
        </authorList>
    </citation>
    <scope>NUCLEOTIDE SEQUENCE [LARGE SCALE GENOMIC DNA]</scope>
    <source>
        <strain evidence="2 3">DSM 101730</strain>
    </source>
</reference>
<dbReference type="RefSeq" id="WP_184153524.1">
    <property type="nucleotide sequence ID" value="NZ_JACHFM010000004.1"/>
</dbReference>
<dbReference type="InterPro" id="IPR041726">
    <property type="entry name" value="ACAD10_11_N"/>
</dbReference>
<dbReference type="SUPFAM" id="SSF56112">
    <property type="entry name" value="Protein kinase-like (PK-like)"/>
    <property type="match status" value="1"/>
</dbReference>
<evidence type="ECO:0000313" key="2">
    <source>
        <dbReference type="EMBL" id="MBB5223837.1"/>
    </source>
</evidence>
<dbReference type="InterPro" id="IPR051678">
    <property type="entry name" value="AGP_Transferase"/>
</dbReference>
<accession>A0A840SP99</accession>
<gene>
    <name evidence="2" type="ORF">HNP73_003791</name>
</gene>
<evidence type="ECO:0000313" key="3">
    <source>
        <dbReference type="Proteomes" id="UP000549457"/>
    </source>
</evidence>
<dbReference type="GO" id="GO:0016301">
    <property type="term" value="F:kinase activity"/>
    <property type="evidence" value="ECO:0007669"/>
    <property type="project" value="UniProtKB-KW"/>
</dbReference>
<dbReference type="PANTHER" id="PTHR21310:SF57">
    <property type="entry name" value="BLR2944 PROTEIN"/>
    <property type="match status" value="1"/>
</dbReference>
<dbReference type="InterPro" id="IPR011009">
    <property type="entry name" value="Kinase-like_dom_sf"/>
</dbReference>
<dbReference type="Proteomes" id="UP000549457">
    <property type="component" value="Unassembled WGS sequence"/>
</dbReference>
<evidence type="ECO:0000259" key="1">
    <source>
        <dbReference type="Pfam" id="PF01636"/>
    </source>
</evidence>
<dbReference type="EMBL" id="JACHFM010000004">
    <property type="protein sequence ID" value="MBB5223837.1"/>
    <property type="molecule type" value="Genomic_DNA"/>
</dbReference>
<keyword evidence="2" id="KW-0808">Transferase</keyword>